<reference evidence="4 5" key="1">
    <citation type="submission" date="2024-02" db="EMBL/GenBank/DDBJ databases">
        <title>High-quality chromosome-scale genome assembly of Pensacola bahiagrass (Paspalum notatum Flugge var. saurae).</title>
        <authorList>
            <person name="Vega J.M."/>
            <person name="Podio M."/>
            <person name="Orjuela J."/>
            <person name="Siena L.A."/>
            <person name="Pessino S.C."/>
            <person name="Combes M.C."/>
            <person name="Mariac C."/>
            <person name="Albertini E."/>
            <person name="Pupilli F."/>
            <person name="Ortiz J.P.A."/>
            <person name="Leblanc O."/>
        </authorList>
    </citation>
    <scope>NUCLEOTIDE SEQUENCE [LARGE SCALE GENOMIC DNA]</scope>
    <source>
        <strain evidence="4">R1</strain>
        <tissue evidence="4">Leaf</tissue>
    </source>
</reference>
<evidence type="ECO:0000256" key="2">
    <source>
        <dbReference type="SAM" id="Phobius"/>
    </source>
</evidence>
<dbReference type="Pfam" id="PF13968">
    <property type="entry name" value="DUF4220"/>
    <property type="match status" value="1"/>
</dbReference>
<dbReference type="AlphaFoldDB" id="A0AAQ3TFI6"/>
<gene>
    <name evidence="4" type="ORF">U9M48_020785</name>
</gene>
<proteinExistence type="predicted"/>
<organism evidence="4 5">
    <name type="scientific">Paspalum notatum var. saurae</name>
    <dbReference type="NCBI Taxonomy" id="547442"/>
    <lineage>
        <taxon>Eukaryota</taxon>
        <taxon>Viridiplantae</taxon>
        <taxon>Streptophyta</taxon>
        <taxon>Embryophyta</taxon>
        <taxon>Tracheophyta</taxon>
        <taxon>Spermatophyta</taxon>
        <taxon>Magnoliopsida</taxon>
        <taxon>Liliopsida</taxon>
        <taxon>Poales</taxon>
        <taxon>Poaceae</taxon>
        <taxon>PACMAD clade</taxon>
        <taxon>Panicoideae</taxon>
        <taxon>Andropogonodae</taxon>
        <taxon>Paspaleae</taxon>
        <taxon>Paspalinae</taxon>
        <taxon>Paspalum</taxon>
    </lineage>
</organism>
<dbReference type="Pfam" id="PF04578">
    <property type="entry name" value="DUF594"/>
    <property type="match status" value="1"/>
</dbReference>
<keyword evidence="5" id="KW-1185">Reference proteome</keyword>
<accession>A0AAQ3TFI6</accession>
<dbReference type="InterPro" id="IPR007658">
    <property type="entry name" value="DUF594"/>
</dbReference>
<evidence type="ECO:0000259" key="3">
    <source>
        <dbReference type="Pfam" id="PF13968"/>
    </source>
</evidence>
<dbReference type="InterPro" id="IPR025315">
    <property type="entry name" value="DUF4220"/>
</dbReference>
<evidence type="ECO:0000313" key="4">
    <source>
        <dbReference type="EMBL" id="WVZ72300.1"/>
    </source>
</evidence>
<keyword evidence="2" id="KW-1133">Transmembrane helix</keyword>
<feature type="domain" description="DUF4220" evidence="3">
    <location>
        <begin position="88"/>
        <end position="444"/>
    </location>
</feature>
<evidence type="ECO:0000256" key="1">
    <source>
        <dbReference type="SAM" id="MobiDB-lite"/>
    </source>
</evidence>
<feature type="transmembrane region" description="Helical" evidence="2">
    <location>
        <begin position="371"/>
        <end position="392"/>
    </location>
</feature>
<feature type="transmembrane region" description="Helical" evidence="2">
    <location>
        <begin position="86"/>
        <end position="105"/>
    </location>
</feature>
<keyword evidence="2" id="KW-0812">Transmembrane</keyword>
<dbReference type="EMBL" id="CP144748">
    <property type="protein sequence ID" value="WVZ72300.1"/>
    <property type="molecule type" value="Genomic_DNA"/>
</dbReference>
<protein>
    <recommendedName>
        <fullName evidence="3">DUF4220 domain-containing protein</fullName>
    </recommendedName>
</protein>
<feature type="region of interest" description="Disordered" evidence="1">
    <location>
        <begin position="513"/>
        <end position="538"/>
    </location>
</feature>
<evidence type="ECO:0000313" key="5">
    <source>
        <dbReference type="Proteomes" id="UP001341281"/>
    </source>
</evidence>
<name>A0AAQ3TFI6_PASNO</name>
<sequence>MTTMRAPSEFYHGCNMRLLRDHLGRDSDAQNYPPMAQIISSLTRAQQLWNEWEIQCLVLVSISLQAFLLLAAGFRKRHRSRVLSGLLWLAYLSADSVAIFVLGRLTLHGGDPRHQLVIFWAPFLLLHLGGQETIAAFSMEDCALWKRHLLNLTTQTSLAVYVVVKQWRGDKLLVAPMVLMFVCGVSKYAERAWDLRRAGSRAPGSSSIAGHVTGARREFEREVFWYYDRLNQVVVEMEELRLRPELVVEIATRGFQLSLDFLMDVVPAKSLRPETDWNEGLVARIRSSENRADYLVYRLAEVHLSLIYDYLYTKFGGLLGVLHRPATLVLTSAALSMFVIAQGISCQNQNGTNDRPAAAPSSSSYYEADVIISYILFVGAVTLEISSIFMWFMSSYWPYMTISSLQRRDKYRALQTMLRLIVRRLRPGSRVEWSGKLPQHNTIDACIRENQAGLVEHMMRRIGIERDYTTQVVVSTELKTVLLGQLLEIATTTSTAGEELDFTRFHGRWARDEASRPSCSSQSEAAAAAADRPAADASTESAGAQEALRISAIQDLDFVSSVILWHLVTDISLLDDESTTDGAITKLRRSSQELSNYIMYLVAKCGVMLGSDGHYAVKVARRDVLLFLGMVVDRTEFIRKVRDGDPDVNLREFPALDRAHRVSSELLKVQARHRWKLIAVVWLEMLCYVAHNCGPGFHAKHLSTGGEFVTHVKILLFILGFPLRGHSKEQLFPSEEIEERKFFKSSHPWRRG</sequence>
<keyword evidence="2" id="KW-0472">Membrane</keyword>
<feature type="compositionally biased region" description="Low complexity" evidence="1">
    <location>
        <begin position="525"/>
        <end position="537"/>
    </location>
</feature>
<dbReference type="Proteomes" id="UP001341281">
    <property type="component" value="Chromosome 04"/>
</dbReference>
<feature type="transmembrane region" description="Helical" evidence="2">
    <location>
        <begin position="117"/>
        <end position="137"/>
    </location>
</feature>
<dbReference type="PANTHER" id="PTHR31325">
    <property type="entry name" value="OS01G0798800 PROTEIN-RELATED"/>
    <property type="match status" value="1"/>
</dbReference>